<dbReference type="EMBL" id="VFIA01000024">
    <property type="protein sequence ID" value="MBC3793194.1"/>
    <property type="molecule type" value="Genomic_DNA"/>
</dbReference>
<sequence>MTFEPTARLLAFVLPMSFKKGDMTFIATRTGEDVRMPIVASNRPRQVVSTAHLDKGVWRALLHWSDGRQQYQEEKEIIVV</sequence>
<accession>A0ABR6W9D7</accession>
<reference evidence="1 2" key="1">
    <citation type="submission" date="2019-06" db="EMBL/GenBank/DDBJ databases">
        <title>Spirosoma utsteinense sp. nov. isolated from Antarctic ice-free soils.</title>
        <authorList>
            <person name="Tahon G."/>
        </authorList>
    </citation>
    <scope>NUCLEOTIDE SEQUENCE [LARGE SCALE GENOMIC DNA]</scope>
    <source>
        <strain evidence="1 2">LMG 31447</strain>
    </source>
</reference>
<gene>
    <name evidence="1" type="ORF">FH603_3711</name>
</gene>
<dbReference type="RefSeq" id="WP_186738979.1">
    <property type="nucleotide sequence ID" value="NZ_VFIA01000024.1"/>
</dbReference>
<keyword evidence="2" id="KW-1185">Reference proteome</keyword>
<dbReference type="Proteomes" id="UP000700732">
    <property type="component" value="Unassembled WGS sequence"/>
</dbReference>
<proteinExistence type="predicted"/>
<comment type="caution">
    <text evidence="1">The sequence shown here is derived from an EMBL/GenBank/DDBJ whole genome shotgun (WGS) entry which is preliminary data.</text>
</comment>
<name>A0ABR6W9D7_9BACT</name>
<organism evidence="1 2">
    <name type="scientific">Spirosoma utsteinense</name>
    <dbReference type="NCBI Taxonomy" id="2585773"/>
    <lineage>
        <taxon>Bacteria</taxon>
        <taxon>Pseudomonadati</taxon>
        <taxon>Bacteroidota</taxon>
        <taxon>Cytophagia</taxon>
        <taxon>Cytophagales</taxon>
        <taxon>Cytophagaceae</taxon>
        <taxon>Spirosoma</taxon>
    </lineage>
</organism>
<protein>
    <submittedName>
        <fullName evidence="1">Uncharacterized protein</fullName>
    </submittedName>
</protein>
<evidence type="ECO:0000313" key="1">
    <source>
        <dbReference type="EMBL" id="MBC3793194.1"/>
    </source>
</evidence>
<evidence type="ECO:0000313" key="2">
    <source>
        <dbReference type="Proteomes" id="UP000700732"/>
    </source>
</evidence>